<keyword evidence="12" id="KW-1185">Reference proteome</keyword>
<dbReference type="Pfam" id="PF00664">
    <property type="entry name" value="ABC_membrane"/>
    <property type="match status" value="1"/>
</dbReference>
<feature type="transmembrane region" description="Helical" evidence="8">
    <location>
        <begin position="68"/>
        <end position="86"/>
    </location>
</feature>
<evidence type="ECO:0000313" key="11">
    <source>
        <dbReference type="EMBL" id="RCX28414.1"/>
    </source>
</evidence>
<keyword evidence="2" id="KW-0813">Transport</keyword>
<dbReference type="Proteomes" id="UP000252707">
    <property type="component" value="Unassembled WGS sequence"/>
</dbReference>
<protein>
    <submittedName>
        <fullName evidence="11">ATP-binding cassette subfamily B protein</fullName>
    </submittedName>
</protein>
<dbReference type="InterPro" id="IPR027417">
    <property type="entry name" value="P-loop_NTPase"/>
</dbReference>
<keyword evidence="7 8" id="KW-0472">Membrane</keyword>
<feature type="domain" description="ABC transporter" evidence="9">
    <location>
        <begin position="356"/>
        <end position="590"/>
    </location>
</feature>
<feature type="transmembrane region" description="Helical" evidence="8">
    <location>
        <begin position="296"/>
        <end position="316"/>
    </location>
</feature>
<accession>A0A369C9E6</accession>
<evidence type="ECO:0000259" key="10">
    <source>
        <dbReference type="PROSITE" id="PS50929"/>
    </source>
</evidence>
<sequence length="612" mass="67436">MIHGARYTEAPRVRGRDLRILAGLLPFLREYRGRVLLALASLALAKLANVGVPLVLKEIIDALDTERATALILPLGLLLGYGALRLSSAMFNELRDSVFARVRYRVMRRISIRVLEHLHALSLRFHLERNTGAISRDIERGTRSVSTLLNYLVFNILPTLFEFILVSAILFGKYPAGFAGAVLVTVGVYVTFTLLITEWRMHYRLRMNSLDSHANSQAIDGLINYETVKYFGNDRFEVSRYDGSLSEWEDAAVKSQTSMSLLNFGQGAIIALGVTVVMVMAGQGVVAGALSLGDLVLVNTMMLQLFMPLGFLGVVYRQIKHTLVDMGQMFDLLERTPEVRDAPDAGELRLAHAPEVRFDRVSFAYQPERPILREVDFAIAPGTKVAVVGPSGAGKSTLARLLFRFYEVGSGAIRVDGRDIAGVTQESLRRAIGIVPQDTVLFNDTIFYNIAYARPEASREEVEQAARLAHIHDFIAGLPQGYDTLVGERGLKLSGGEKQRVAIARVILKNPPILVFDEATSSLDSRSEKAIQTSLAEVAENHTTLVIAHRLSTIVDADTILVMDQGRVVERGTHAGLLAADGIYARLWALQQAESREPRLPPTAAVPEPAER</sequence>
<dbReference type="EMBL" id="QPJY01000007">
    <property type="protein sequence ID" value="RCX28414.1"/>
    <property type="molecule type" value="Genomic_DNA"/>
</dbReference>
<feature type="transmembrane region" description="Helical" evidence="8">
    <location>
        <begin position="35"/>
        <end position="56"/>
    </location>
</feature>
<name>A0A369C9E6_9GAMM</name>
<keyword evidence="4" id="KW-0547">Nucleotide-binding</keyword>
<dbReference type="SUPFAM" id="SSF90123">
    <property type="entry name" value="ABC transporter transmembrane region"/>
    <property type="match status" value="1"/>
</dbReference>
<dbReference type="Gene3D" id="1.20.1560.10">
    <property type="entry name" value="ABC transporter type 1, transmembrane domain"/>
    <property type="match status" value="1"/>
</dbReference>
<dbReference type="InterPro" id="IPR039421">
    <property type="entry name" value="Type_1_exporter"/>
</dbReference>
<evidence type="ECO:0000256" key="6">
    <source>
        <dbReference type="ARBA" id="ARBA00022989"/>
    </source>
</evidence>
<evidence type="ECO:0000256" key="2">
    <source>
        <dbReference type="ARBA" id="ARBA00022448"/>
    </source>
</evidence>
<evidence type="ECO:0000256" key="7">
    <source>
        <dbReference type="ARBA" id="ARBA00023136"/>
    </source>
</evidence>
<evidence type="ECO:0000313" key="12">
    <source>
        <dbReference type="Proteomes" id="UP000252707"/>
    </source>
</evidence>
<dbReference type="InterPro" id="IPR036640">
    <property type="entry name" value="ABC1_TM_sf"/>
</dbReference>
<dbReference type="FunFam" id="3.40.50.300:FF:000186">
    <property type="entry name" value="ATP-binding cassette sub-family B member 7, mitochondrial"/>
    <property type="match status" value="1"/>
</dbReference>
<keyword evidence="6 8" id="KW-1133">Transmembrane helix</keyword>
<dbReference type="InterPro" id="IPR011527">
    <property type="entry name" value="ABC1_TM_dom"/>
</dbReference>
<comment type="subcellular location">
    <subcellularLocation>
        <location evidence="1">Cell membrane</location>
        <topology evidence="1">Multi-pass membrane protein</topology>
    </subcellularLocation>
</comment>
<proteinExistence type="predicted"/>
<evidence type="ECO:0000259" key="9">
    <source>
        <dbReference type="PROSITE" id="PS50893"/>
    </source>
</evidence>
<dbReference type="PROSITE" id="PS50929">
    <property type="entry name" value="ABC_TM1F"/>
    <property type="match status" value="1"/>
</dbReference>
<dbReference type="InterPro" id="IPR003439">
    <property type="entry name" value="ABC_transporter-like_ATP-bd"/>
</dbReference>
<dbReference type="PANTHER" id="PTHR24221">
    <property type="entry name" value="ATP-BINDING CASSETTE SUB-FAMILY B"/>
    <property type="match status" value="1"/>
</dbReference>
<dbReference type="CDD" id="cd03253">
    <property type="entry name" value="ABCC_ATM1_transporter"/>
    <property type="match status" value="1"/>
</dbReference>
<evidence type="ECO:0000256" key="5">
    <source>
        <dbReference type="ARBA" id="ARBA00022840"/>
    </source>
</evidence>
<dbReference type="OrthoDB" id="6336411at2"/>
<evidence type="ECO:0000256" key="8">
    <source>
        <dbReference type="SAM" id="Phobius"/>
    </source>
</evidence>
<dbReference type="PANTHER" id="PTHR24221:SF402">
    <property type="entry name" value="IRON-SULFUR CLUSTERS TRANSPORTER ABCB7, MITOCHONDRIAL"/>
    <property type="match status" value="1"/>
</dbReference>
<keyword evidence="5 11" id="KW-0067">ATP-binding</keyword>
<dbReference type="Gene3D" id="3.40.50.300">
    <property type="entry name" value="P-loop containing nucleotide triphosphate hydrolases"/>
    <property type="match status" value="1"/>
</dbReference>
<evidence type="ECO:0000256" key="1">
    <source>
        <dbReference type="ARBA" id="ARBA00004651"/>
    </source>
</evidence>
<dbReference type="Pfam" id="PF00005">
    <property type="entry name" value="ABC_tran"/>
    <property type="match status" value="1"/>
</dbReference>
<dbReference type="AlphaFoldDB" id="A0A369C9E6"/>
<dbReference type="InterPro" id="IPR017871">
    <property type="entry name" value="ABC_transporter-like_CS"/>
</dbReference>
<reference evidence="11 12" key="1">
    <citation type="submission" date="2018-07" db="EMBL/GenBank/DDBJ databases">
        <title>Genomic Encyclopedia of Type Strains, Phase IV (KMG-IV): sequencing the most valuable type-strain genomes for metagenomic binning, comparative biology and taxonomic classification.</title>
        <authorList>
            <person name="Goeker M."/>
        </authorList>
    </citation>
    <scope>NUCLEOTIDE SEQUENCE [LARGE SCALE GENOMIC DNA]</scope>
    <source>
        <strain evidence="11 12">DSM 26407</strain>
    </source>
</reference>
<feature type="transmembrane region" description="Helical" evidence="8">
    <location>
        <begin position="148"/>
        <end position="171"/>
    </location>
</feature>
<evidence type="ECO:0000256" key="3">
    <source>
        <dbReference type="ARBA" id="ARBA00022692"/>
    </source>
</evidence>
<dbReference type="RefSeq" id="WP_114280347.1">
    <property type="nucleotide sequence ID" value="NZ_QPJY01000007.1"/>
</dbReference>
<evidence type="ECO:0000256" key="4">
    <source>
        <dbReference type="ARBA" id="ARBA00022741"/>
    </source>
</evidence>
<feature type="transmembrane region" description="Helical" evidence="8">
    <location>
        <begin position="177"/>
        <end position="197"/>
    </location>
</feature>
<dbReference type="GO" id="GO:0006879">
    <property type="term" value="P:intracellular iron ion homeostasis"/>
    <property type="evidence" value="ECO:0007669"/>
    <property type="project" value="TreeGrafter"/>
</dbReference>
<dbReference type="GO" id="GO:0140359">
    <property type="term" value="F:ABC-type transporter activity"/>
    <property type="evidence" value="ECO:0007669"/>
    <property type="project" value="InterPro"/>
</dbReference>
<dbReference type="GO" id="GO:0005886">
    <property type="term" value="C:plasma membrane"/>
    <property type="evidence" value="ECO:0007669"/>
    <property type="project" value="UniProtKB-SubCell"/>
</dbReference>
<dbReference type="GO" id="GO:0016887">
    <property type="term" value="F:ATP hydrolysis activity"/>
    <property type="evidence" value="ECO:0007669"/>
    <property type="project" value="InterPro"/>
</dbReference>
<feature type="domain" description="ABC transmembrane type-1" evidence="10">
    <location>
        <begin position="36"/>
        <end position="321"/>
    </location>
</feature>
<organism evidence="11 12">
    <name type="scientific">Thioalbus denitrificans</name>
    <dbReference type="NCBI Taxonomy" id="547122"/>
    <lineage>
        <taxon>Bacteria</taxon>
        <taxon>Pseudomonadati</taxon>
        <taxon>Pseudomonadota</taxon>
        <taxon>Gammaproteobacteria</taxon>
        <taxon>Chromatiales</taxon>
        <taxon>Ectothiorhodospiraceae</taxon>
        <taxon>Thioalbus</taxon>
    </lineage>
</organism>
<dbReference type="SMART" id="SM00382">
    <property type="entry name" value="AAA"/>
    <property type="match status" value="1"/>
</dbReference>
<comment type="caution">
    <text evidence="11">The sequence shown here is derived from an EMBL/GenBank/DDBJ whole genome shotgun (WGS) entry which is preliminary data.</text>
</comment>
<dbReference type="GO" id="GO:0005524">
    <property type="term" value="F:ATP binding"/>
    <property type="evidence" value="ECO:0007669"/>
    <property type="project" value="UniProtKB-KW"/>
</dbReference>
<dbReference type="CDD" id="cd18582">
    <property type="entry name" value="ABC_6TM_ATM1_ABCB7"/>
    <property type="match status" value="1"/>
</dbReference>
<keyword evidence="3 8" id="KW-0812">Transmembrane</keyword>
<gene>
    <name evidence="11" type="ORF">DFQ59_107161</name>
</gene>
<dbReference type="PROSITE" id="PS00211">
    <property type="entry name" value="ABC_TRANSPORTER_1"/>
    <property type="match status" value="1"/>
</dbReference>
<dbReference type="InterPro" id="IPR003593">
    <property type="entry name" value="AAA+_ATPase"/>
</dbReference>
<dbReference type="PROSITE" id="PS50893">
    <property type="entry name" value="ABC_TRANSPORTER_2"/>
    <property type="match status" value="1"/>
</dbReference>
<feature type="transmembrane region" description="Helical" evidence="8">
    <location>
        <begin position="268"/>
        <end position="290"/>
    </location>
</feature>
<dbReference type="SUPFAM" id="SSF52540">
    <property type="entry name" value="P-loop containing nucleoside triphosphate hydrolases"/>
    <property type="match status" value="1"/>
</dbReference>